<proteinExistence type="predicted"/>
<keyword evidence="3" id="KW-1185">Reference proteome</keyword>
<keyword evidence="2" id="KW-0413">Isomerase</keyword>
<gene>
    <name evidence="2" type="ORF">DT076_06960</name>
</gene>
<dbReference type="InterPro" id="IPR034660">
    <property type="entry name" value="DinB/YfiT-like"/>
</dbReference>
<protein>
    <submittedName>
        <fullName evidence="2">Maleylpyruvate isomerase family mycothiol-dependent enzyme</fullName>
    </submittedName>
</protein>
<sequence>MTVELLREQWERLRGWLDDVDVSAQRERPSGLDGWQVGDLVAHLGIGLHMLTEIRPDPDAQPTSFGRYVAAYQPAAPVMAEASVQLSAELGDDLLGGLDRLAAEAFDVLDPADPARGGLAPVVLGRRGPLTAEDYLCTRLVELVVHADDLHRVLDPAGPTPVLPQAASEVASALRAAYRERAGSDPAPADDLDWIRLATGRTPSEDVHLPVL</sequence>
<accession>A0A367YWY6</accession>
<dbReference type="InterPro" id="IPR024344">
    <property type="entry name" value="MDMPI_metal-binding"/>
</dbReference>
<feature type="domain" description="Mycothiol-dependent maleylpyruvate isomerase metal-binding" evidence="1">
    <location>
        <begin position="6"/>
        <end position="150"/>
    </location>
</feature>
<evidence type="ECO:0000313" key="2">
    <source>
        <dbReference type="EMBL" id="RCK70384.1"/>
    </source>
</evidence>
<dbReference type="GO" id="GO:0016853">
    <property type="term" value="F:isomerase activity"/>
    <property type="evidence" value="ECO:0007669"/>
    <property type="project" value="UniProtKB-KW"/>
</dbReference>
<dbReference type="GO" id="GO:0046872">
    <property type="term" value="F:metal ion binding"/>
    <property type="evidence" value="ECO:0007669"/>
    <property type="project" value="InterPro"/>
</dbReference>
<name>A0A367YWY6_9ACTN</name>
<reference evidence="2 3" key="1">
    <citation type="submission" date="2018-07" db="EMBL/GenBank/DDBJ databases">
        <title>Desertimonas flava gen. nov. sp. nov.</title>
        <authorList>
            <person name="Liu S."/>
        </authorList>
    </citation>
    <scope>NUCLEOTIDE SEQUENCE [LARGE SCALE GENOMIC DNA]</scope>
    <source>
        <strain evidence="2 3">16Sb5-5</strain>
    </source>
</reference>
<dbReference type="InterPro" id="IPR017517">
    <property type="entry name" value="Maleyloyr_isom"/>
</dbReference>
<keyword evidence="2" id="KW-0670">Pyruvate</keyword>
<dbReference type="Proteomes" id="UP000252770">
    <property type="component" value="Unassembled WGS sequence"/>
</dbReference>
<dbReference type="AlphaFoldDB" id="A0A367YWY6"/>
<evidence type="ECO:0000259" key="1">
    <source>
        <dbReference type="Pfam" id="PF11716"/>
    </source>
</evidence>
<dbReference type="EMBL" id="QOUI01000003">
    <property type="protein sequence ID" value="RCK70384.1"/>
    <property type="molecule type" value="Genomic_DNA"/>
</dbReference>
<dbReference type="Pfam" id="PF11716">
    <property type="entry name" value="MDMPI_N"/>
    <property type="match status" value="1"/>
</dbReference>
<dbReference type="RefSeq" id="WP_114125927.1">
    <property type="nucleotide sequence ID" value="NZ_QOUI01000003.1"/>
</dbReference>
<evidence type="ECO:0000313" key="3">
    <source>
        <dbReference type="Proteomes" id="UP000252770"/>
    </source>
</evidence>
<comment type="caution">
    <text evidence="2">The sequence shown here is derived from an EMBL/GenBank/DDBJ whole genome shotgun (WGS) entry which is preliminary data.</text>
</comment>
<dbReference type="SUPFAM" id="SSF109854">
    <property type="entry name" value="DinB/YfiT-like putative metalloenzymes"/>
    <property type="match status" value="1"/>
</dbReference>
<dbReference type="NCBIfam" id="TIGR03083">
    <property type="entry name" value="maleylpyruvate isomerase family mycothiol-dependent enzyme"/>
    <property type="match status" value="1"/>
</dbReference>
<dbReference type="Gene3D" id="1.20.120.450">
    <property type="entry name" value="dinb family like domain"/>
    <property type="match status" value="1"/>
</dbReference>
<organism evidence="2 3">
    <name type="scientific">Desertihabitans brevis</name>
    <dbReference type="NCBI Taxonomy" id="2268447"/>
    <lineage>
        <taxon>Bacteria</taxon>
        <taxon>Bacillati</taxon>
        <taxon>Actinomycetota</taxon>
        <taxon>Actinomycetes</taxon>
        <taxon>Propionibacteriales</taxon>
        <taxon>Propionibacteriaceae</taxon>
        <taxon>Desertihabitans</taxon>
    </lineage>
</organism>